<comment type="catalytic activity">
    <reaction evidence="1">
        <text>O-phospho-L-threonyl-[protein] + H2O = L-threonyl-[protein] + phosphate</text>
        <dbReference type="Rhea" id="RHEA:47004"/>
        <dbReference type="Rhea" id="RHEA-COMP:11060"/>
        <dbReference type="Rhea" id="RHEA-COMP:11605"/>
        <dbReference type="ChEBI" id="CHEBI:15377"/>
        <dbReference type="ChEBI" id="CHEBI:30013"/>
        <dbReference type="ChEBI" id="CHEBI:43474"/>
        <dbReference type="ChEBI" id="CHEBI:61977"/>
        <dbReference type="EC" id="3.1.3.16"/>
    </reaction>
</comment>
<reference evidence="3 4" key="1">
    <citation type="submission" date="2024-04" db="EMBL/GenBank/DDBJ databases">
        <title>Tritrichomonas musculus Genome.</title>
        <authorList>
            <person name="Alves-Ferreira E."/>
            <person name="Grigg M."/>
            <person name="Lorenzi H."/>
            <person name="Galac M."/>
        </authorList>
    </citation>
    <scope>NUCLEOTIDE SEQUENCE [LARGE SCALE GENOMIC DNA]</scope>
    <source>
        <strain evidence="3 4">EAF2021</strain>
    </source>
</reference>
<dbReference type="PRINTS" id="PR00114">
    <property type="entry name" value="STPHPHTASE"/>
</dbReference>
<feature type="domain" description="Serine/threonine specific protein phosphatases" evidence="2">
    <location>
        <begin position="129"/>
        <end position="134"/>
    </location>
</feature>
<protein>
    <recommendedName>
        <fullName evidence="1">Serine/threonine-protein phosphatase</fullName>
        <ecNumber evidence="1">3.1.3.16</ecNumber>
    </recommendedName>
</protein>
<dbReference type="Pfam" id="PF00149">
    <property type="entry name" value="Metallophos"/>
    <property type="match status" value="1"/>
</dbReference>
<dbReference type="CDD" id="cd00144">
    <property type="entry name" value="MPP_PPP_family"/>
    <property type="match status" value="1"/>
</dbReference>
<accession>A0ABR2JTX7</accession>
<dbReference type="Proteomes" id="UP001470230">
    <property type="component" value="Unassembled WGS sequence"/>
</dbReference>
<sequence>MSELSSYILSAYSFIKELPLDELFNVGNQMKNGIPIPSFDEDLLIDLCSEAQEIFKSEDNILRIEGDVMVVGDIHGSFHDLLRILKFIDKKQSKVLFLGDYVDRGQFSLECISILFAMKIYRPNTFFLIRGNHEFDSLCSQYGFKKEILNYYHHKIVNSGINETNLSSDDETISNNSENSKNDENISNYKNTNCYRYTKKLYDAFIDAFSYLPVCAVVNNTSFCIHGGLSPLLEKIDFIQTCIKRPITTYEENILFSDFVWSDPSTNILISFRSNHRGRGFLFDGNATNDFLTMNSLQRIVRAHQCVKNGIYEQFNKKCITVFSASSYSFDNSNHSGILQLIQSDDSVQYFMFPPLPRLNKNDSIYYKVHPFKTVGSKKSIYFSMRHPKLVFKGNTTKTNKDKTKNKAINANKSQRDFHSLKIHCHVNPASIAHNRKSNFPFIHVPSDYNSFSKSVDQKKSPHQRIVSKSGSLPTKLLYSETVQFNNNDNDIIKDDSKLLEEANSD</sequence>
<organism evidence="3 4">
    <name type="scientific">Tritrichomonas musculus</name>
    <dbReference type="NCBI Taxonomy" id="1915356"/>
    <lineage>
        <taxon>Eukaryota</taxon>
        <taxon>Metamonada</taxon>
        <taxon>Parabasalia</taxon>
        <taxon>Tritrichomonadida</taxon>
        <taxon>Tritrichomonadidae</taxon>
        <taxon>Tritrichomonas</taxon>
    </lineage>
</organism>
<dbReference type="InterPro" id="IPR006186">
    <property type="entry name" value="Ser/Thr-sp_prot-phosphatase"/>
</dbReference>
<comment type="caution">
    <text evidence="3">The sequence shown here is derived from an EMBL/GenBank/DDBJ whole genome shotgun (WGS) entry which is preliminary data.</text>
</comment>
<dbReference type="InterPro" id="IPR004843">
    <property type="entry name" value="Calcineurin-like_PHP"/>
</dbReference>
<dbReference type="EMBL" id="JAPFFF010000009">
    <property type="protein sequence ID" value="KAK8882211.1"/>
    <property type="molecule type" value="Genomic_DNA"/>
</dbReference>
<dbReference type="SUPFAM" id="SSF56300">
    <property type="entry name" value="Metallo-dependent phosphatases"/>
    <property type="match status" value="1"/>
</dbReference>
<dbReference type="PANTHER" id="PTHR11668">
    <property type="entry name" value="SERINE/THREONINE PROTEIN PHOSPHATASE"/>
    <property type="match status" value="1"/>
</dbReference>
<evidence type="ECO:0000313" key="3">
    <source>
        <dbReference type="EMBL" id="KAK8882211.1"/>
    </source>
</evidence>
<dbReference type="InterPro" id="IPR029052">
    <property type="entry name" value="Metallo-depent_PP-like"/>
</dbReference>
<dbReference type="EC" id="3.1.3.16" evidence="1"/>
<gene>
    <name evidence="3" type="ORF">M9Y10_044852</name>
</gene>
<evidence type="ECO:0000256" key="1">
    <source>
        <dbReference type="RuleBase" id="RU004273"/>
    </source>
</evidence>
<dbReference type="SMART" id="SM00156">
    <property type="entry name" value="PP2Ac"/>
    <property type="match status" value="1"/>
</dbReference>
<keyword evidence="1" id="KW-0378">Hydrolase</keyword>
<evidence type="ECO:0000259" key="2">
    <source>
        <dbReference type="PROSITE" id="PS00125"/>
    </source>
</evidence>
<evidence type="ECO:0000313" key="4">
    <source>
        <dbReference type="Proteomes" id="UP001470230"/>
    </source>
</evidence>
<dbReference type="PANTHER" id="PTHR11668:SF494">
    <property type="entry name" value="PROTEIN PHOSPHATASE, PUTATIVE-RELATED"/>
    <property type="match status" value="1"/>
</dbReference>
<dbReference type="InterPro" id="IPR050341">
    <property type="entry name" value="PP1_catalytic_subunit"/>
</dbReference>
<dbReference type="PROSITE" id="PS00125">
    <property type="entry name" value="SER_THR_PHOSPHATASE"/>
    <property type="match status" value="1"/>
</dbReference>
<comment type="similarity">
    <text evidence="1">Belongs to the PPP phosphatase family.</text>
</comment>
<keyword evidence="4" id="KW-1185">Reference proteome</keyword>
<dbReference type="Gene3D" id="3.60.21.10">
    <property type="match status" value="1"/>
</dbReference>
<name>A0ABR2JTX7_9EUKA</name>
<proteinExistence type="inferred from homology"/>